<dbReference type="SUPFAM" id="SSF56112">
    <property type="entry name" value="Protein kinase-like (PK-like)"/>
    <property type="match status" value="1"/>
</dbReference>
<organism evidence="2 3">
    <name type="scientific">Enterovirga rhinocerotis</name>
    <dbReference type="NCBI Taxonomy" id="1339210"/>
    <lineage>
        <taxon>Bacteria</taxon>
        <taxon>Pseudomonadati</taxon>
        <taxon>Pseudomonadota</taxon>
        <taxon>Alphaproteobacteria</taxon>
        <taxon>Hyphomicrobiales</taxon>
        <taxon>Methylobacteriaceae</taxon>
        <taxon>Enterovirga</taxon>
    </lineage>
</organism>
<dbReference type="OrthoDB" id="9810277at2"/>
<dbReference type="Gene3D" id="3.40.50.300">
    <property type="entry name" value="P-loop containing nucleotide triphosphate hydrolases"/>
    <property type="match status" value="1"/>
</dbReference>
<dbReference type="RefSeq" id="WP_133768725.1">
    <property type="nucleotide sequence ID" value="NZ_SNZR01000011.1"/>
</dbReference>
<dbReference type="InterPro" id="IPR027417">
    <property type="entry name" value="P-loop_NTPase"/>
</dbReference>
<evidence type="ECO:0000313" key="2">
    <source>
        <dbReference type="EMBL" id="TDR93755.1"/>
    </source>
</evidence>
<keyword evidence="3" id="KW-1185">Reference proteome</keyword>
<dbReference type="Pfam" id="PF13671">
    <property type="entry name" value="AAA_33"/>
    <property type="match status" value="1"/>
</dbReference>
<dbReference type="SUPFAM" id="SSF52540">
    <property type="entry name" value="P-loop containing nucleoside triphosphate hydrolases"/>
    <property type="match status" value="1"/>
</dbReference>
<evidence type="ECO:0000259" key="1">
    <source>
        <dbReference type="Pfam" id="PF01636"/>
    </source>
</evidence>
<dbReference type="InterPro" id="IPR011009">
    <property type="entry name" value="Kinase-like_dom_sf"/>
</dbReference>
<feature type="domain" description="Aminoglycoside phosphotransferase" evidence="1">
    <location>
        <begin position="105"/>
        <end position="276"/>
    </location>
</feature>
<sequence>MSASEQSETIRFVESVMATGGEPVETIVTHISRVFLAGPRALKLKRAVALPYLDLSTPERRLALARREFELNRRTAPDLYRGVHRITREADGTLALDGAGPLVDAVLAMRRFDQSLILDDQARQGRLTPADMAALAASVAALHGSAEPAAEAEGTARMERVLALNERAFAETSVLPREDCARLTGTLRAALARLAPLIEKREREGRVRRCHGDLHLRNIYLAEGKPVLFDCLEFDEDLATTDVLYDLAFVLMDLWHRGLAGLANALFNRYLDITGDEADLALLPFFMAVRASVRAHVSATSAARADEKAEALTAEARAYLDLGLRLLDAKPAILVAVGGFSGSGKSTVAAALAPHIGLAPGARIASSDRLRKRLFGVAPETRLPPEAYRAEASARTYDAIGQTARAILPQGWAVVADAVFDRQEDRDRMAWIAREAGLRFQGVWLDAPEEVLIRRVAARRGDPSDATPDVVLAQIARRGAAPDWPHLAADRDAAAVAEKALALIGA</sequence>
<gene>
    <name evidence="2" type="ORF">EV668_1021</name>
</gene>
<dbReference type="AlphaFoldDB" id="A0A4R7C8V3"/>
<evidence type="ECO:0000313" key="3">
    <source>
        <dbReference type="Proteomes" id="UP000295122"/>
    </source>
</evidence>
<dbReference type="PANTHER" id="PTHR43883">
    <property type="entry name" value="SLR0207 PROTEIN"/>
    <property type="match status" value="1"/>
</dbReference>
<dbReference type="Pfam" id="PF01636">
    <property type="entry name" value="APH"/>
    <property type="match status" value="1"/>
</dbReference>
<dbReference type="Gene3D" id="3.90.1200.10">
    <property type="match status" value="1"/>
</dbReference>
<accession>A0A4R7C8V3</accession>
<comment type="caution">
    <text evidence="2">The sequence shown here is derived from an EMBL/GenBank/DDBJ whole genome shotgun (WGS) entry which is preliminary data.</text>
</comment>
<protein>
    <recommendedName>
        <fullName evidence="1">Aminoglycoside phosphotransferase domain-containing protein</fullName>
    </recommendedName>
</protein>
<dbReference type="InterPro" id="IPR002575">
    <property type="entry name" value="Aminoglycoside_PTrfase"/>
</dbReference>
<dbReference type="InterPro" id="IPR052732">
    <property type="entry name" value="Cell-binding_unc_protein"/>
</dbReference>
<name>A0A4R7C8V3_9HYPH</name>
<dbReference type="Proteomes" id="UP000295122">
    <property type="component" value="Unassembled WGS sequence"/>
</dbReference>
<dbReference type="PANTHER" id="PTHR43883:SF1">
    <property type="entry name" value="GLUCONOKINASE"/>
    <property type="match status" value="1"/>
</dbReference>
<dbReference type="EMBL" id="SNZR01000011">
    <property type="protein sequence ID" value="TDR93755.1"/>
    <property type="molecule type" value="Genomic_DNA"/>
</dbReference>
<reference evidence="2 3" key="1">
    <citation type="submission" date="2019-03" db="EMBL/GenBank/DDBJ databases">
        <title>Genomic Encyclopedia of Type Strains, Phase IV (KMG-IV): sequencing the most valuable type-strain genomes for metagenomic binning, comparative biology and taxonomic classification.</title>
        <authorList>
            <person name="Goeker M."/>
        </authorList>
    </citation>
    <scope>NUCLEOTIDE SEQUENCE [LARGE SCALE GENOMIC DNA]</scope>
    <source>
        <strain evidence="2 3">DSM 25903</strain>
    </source>
</reference>
<proteinExistence type="predicted"/>